<keyword evidence="5" id="KW-0863">Zinc-finger</keyword>
<dbReference type="Pfam" id="PF00708">
    <property type="entry name" value="Acylphosphatase"/>
    <property type="match status" value="1"/>
</dbReference>
<keyword evidence="9" id="KW-0378">Hydrolase</keyword>
<feature type="domain" description="Acylphosphatase-like" evidence="11">
    <location>
        <begin position="13"/>
        <end position="99"/>
    </location>
</feature>
<dbReference type="RefSeq" id="WP_306875006.1">
    <property type="nucleotide sequence ID" value="NZ_JAUSRB010000002.1"/>
</dbReference>
<dbReference type="EC" id="6.2.-.-" evidence="8"/>
<evidence type="ECO:0000256" key="10">
    <source>
        <dbReference type="SAM" id="MobiDB-lite"/>
    </source>
</evidence>
<organism evidence="13 14">
    <name type="scientific">Streptosporangium brasiliense</name>
    <dbReference type="NCBI Taxonomy" id="47480"/>
    <lineage>
        <taxon>Bacteria</taxon>
        <taxon>Bacillati</taxon>
        <taxon>Actinomycetota</taxon>
        <taxon>Actinomycetes</taxon>
        <taxon>Streptosporangiales</taxon>
        <taxon>Streptosporangiaceae</taxon>
        <taxon>Streptosporangium</taxon>
    </lineage>
</organism>
<dbReference type="Pfam" id="PF07503">
    <property type="entry name" value="zf-HYPF"/>
    <property type="match status" value="2"/>
</dbReference>
<keyword evidence="6" id="KW-0862">Zinc</keyword>
<dbReference type="Gene3D" id="3.90.870.50">
    <property type="match status" value="1"/>
</dbReference>
<evidence type="ECO:0000313" key="13">
    <source>
        <dbReference type="EMBL" id="MDP9870142.1"/>
    </source>
</evidence>
<reference evidence="13 14" key="1">
    <citation type="submission" date="2023-07" db="EMBL/GenBank/DDBJ databases">
        <title>Sequencing the genomes of 1000 actinobacteria strains.</title>
        <authorList>
            <person name="Klenk H.-P."/>
        </authorList>
    </citation>
    <scope>NUCLEOTIDE SEQUENCE [LARGE SCALE GENOMIC DNA]</scope>
    <source>
        <strain evidence="13 14">DSM 44109</strain>
    </source>
</reference>
<dbReference type="Pfam" id="PF17788">
    <property type="entry name" value="HypF_C"/>
    <property type="match status" value="1"/>
</dbReference>
<evidence type="ECO:0000256" key="7">
    <source>
        <dbReference type="ARBA" id="ARBA00048220"/>
    </source>
</evidence>
<dbReference type="InterPro" id="IPR004421">
    <property type="entry name" value="Carbamoyltransferase_HypF"/>
</dbReference>
<dbReference type="Pfam" id="PF22521">
    <property type="entry name" value="HypF_C_2"/>
    <property type="match status" value="1"/>
</dbReference>
<evidence type="ECO:0000256" key="1">
    <source>
        <dbReference type="ARBA" id="ARBA00004711"/>
    </source>
</evidence>
<sequence length="788" mass="82939">MSTGGTRAASRTRIRIRVEGIVQGVGFRPHVHSLARRLALSGWVGNDGEGVFIEAEGTRENVARFQEDLRGHPPPLAVIHRVTVTAIPARGDRGFRIAASRAGSGRTALISPDVATCADCLAELFDPADRRHRHPFINCTNCGPRFTIVRDVPYDRPATTMAGFAMCAECTAEYLDPHDRRFHAQPICCPACGPALRLLGADGRPVVGDGGGGGAGGGDGGGGDGGGGDGGGGDPVGLAAELVRSGGVLAVKGLGGYHLAADAADEDAVRALRSRKHREDRPFAVMVADLDAARALCELDGDAERLLAGPRRPIVLLPRRPGAPVAGAVAPGERRLGLMLPYTPVHHLLAREVGRPYVLTSGNLSDEPIAHRDREALTRLAGVADRFLIHDRPIHVRADDSVVLAAGGRAIPLRRSRGYAPEPLRLPCPVRRAVLACGAELKNTFCLAEGERAFVSHHIGDLENYETLRSFTEGIDHFRRLLGITPLVVAHDLHPEYLSTKYAHDVDGADLVGVQHHHAHIASCLADNQETGPVIGVAFDGLGYGTDGTLWGGELLVADLTGFTRAGRLTPVPLPGGTAAIRQPWRMAAAHLDDAYDGAPPDGLAVSSRHRGWAEVVALARSGVNSPLTSSAGRLFDAVAAILGLRDTVTYEGQAAIALEQRADPGEESAYPVRLHGDGGLLTIRTGDLVRAVVEDLRAGTGPAAVSARFHNGLAEATAASCARLRSGTGIGTVALSGGVFQNQLLLGRLVQALRLRGFRVLTHRRVPPNDGGLSLGQAVVAAARDLR</sequence>
<dbReference type="PROSITE" id="PS51163">
    <property type="entry name" value="YRDC"/>
    <property type="match status" value="1"/>
</dbReference>
<proteinExistence type="inferred from homology"/>
<dbReference type="PROSITE" id="PS00150">
    <property type="entry name" value="ACYLPHOSPHATASE_1"/>
    <property type="match status" value="1"/>
</dbReference>
<dbReference type="SUPFAM" id="SSF55821">
    <property type="entry name" value="YrdC/RibB"/>
    <property type="match status" value="1"/>
</dbReference>
<dbReference type="InterPro" id="IPR001792">
    <property type="entry name" value="Acylphosphatase-like_dom"/>
</dbReference>
<dbReference type="InterPro" id="IPR006070">
    <property type="entry name" value="Sua5-like_dom"/>
</dbReference>
<comment type="caution">
    <text evidence="13">The sequence shown here is derived from an EMBL/GenBank/DDBJ whole genome shotgun (WGS) entry which is preliminary data.</text>
</comment>
<dbReference type="Gene3D" id="3.30.420.360">
    <property type="match status" value="1"/>
</dbReference>
<comment type="pathway">
    <text evidence="1">Protein modification; [NiFe] hydrogenase maturation.</text>
</comment>
<evidence type="ECO:0000256" key="9">
    <source>
        <dbReference type="PROSITE-ProRule" id="PRU00520"/>
    </source>
</evidence>
<dbReference type="PIRSF" id="PIRSF006256">
    <property type="entry name" value="CMPcnvr_hdrg_mat"/>
    <property type="match status" value="1"/>
</dbReference>
<dbReference type="PROSITE" id="PS51160">
    <property type="entry name" value="ACYLPHOSPHATASE_3"/>
    <property type="match status" value="1"/>
</dbReference>
<dbReference type="EMBL" id="JAUSRB010000002">
    <property type="protein sequence ID" value="MDP9870142.1"/>
    <property type="molecule type" value="Genomic_DNA"/>
</dbReference>
<feature type="active site" evidence="9">
    <location>
        <position position="28"/>
    </location>
</feature>
<dbReference type="SUPFAM" id="SSF54975">
    <property type="entry name" value="Acylphosphatase/BLUF domain-like"/>
    <property type="match status" value="1"/>
</dbReference>
<keyword evidence="4" id="KW-0479">Metal-binding</keyword>
<evidence type="ECO:0000256" key="5">
    <source>
        <dbReference type="ARBA" id="ARBA00022771"/>
    </source>
</evidence>
<keyword evidence="14" id="KW-1185">Reference proteome</keyword>
<comment type="catalytic activity">
    <reaction evidence="9">
        <text>an acyl phosphate + H2O = a carboxylate + phosphate + H(+)</text>
        <dbReference type="Rhea" id="RHEA:14965"/>
        <dbReference type="ChEBI" id="CHEBI:15377"/>
        <dbReference type="ChEBI" id="CHEBI:15378"/>
        <dbReference type="ChEBI" id="CHEBI:29067"/>
        <dbReference type="ChEBI" id="CHEBI:43474"/>
        <dbReference type="ChEBI" id="CHEBI:59918"/>
        <dbReference type="EC" id="3.6.1.7"/>
    </reaction>
</comment>
<evidence type="ECO:0000256" key="4">
    <source>
        <dbReference type="ARBA" id="ARBA00022723"/>
    </source>
</evidence>
<comment type="catalytic activity">
    <reaction evidence="7">
        <text>C-terminal L-cysteinyl-[HypE protein] + carbamoyl phosphate + ATP + H2O = C-terminal S-carboxamide-L-cysteinyl-[HypE protein] + AMP + phosphate + diphosphate + H(+)</text>
        <dbReference type="Rhea" id="RHEA:55636"/>
        <dbReference type="Rhea" id="RHEA-COMP:14247"/>
        <dbReference type="Rhea" id="RHEA-COMP:14392"/>
        <dbReference type="ChEBI" id="CHEBI:15377"/>
        <dbReference type="ChEBI" id="CHEBI:15378"/>
        <dbReference type="ChEBI" id="CHEBI:30616"/>
        <dbReference type="ChEBI" id="CHEBI:33019"/>
        <dbReference type="ChEBI" id="CHEBI:43474"/>
        <dbReference type="ChEBI" id="CHEBI:58228"/>
        <dbReference type="ChEBI" id="CHEBI:76913"/>
        <dbReference type="ChEBI" id="CHEBI:139126"/>
        <dbReference type="ChEBI" id="CHEBI:456215"/>
    </reaction>
</comment>
<dbReference type="PANTHER" id="PTHR42959">
    <property type="entry name" value="CARBAMOYLTRANSFERASE"/>
    <property type="match status" value="1"/>
</dbReference>
<dbReference type="InterPro" id="IPR036046">
    <property type="entry name" value="Acylphosphatase-like_dom_sf"/>
</dbReference>
<dbReference type="InterPro" id="IPR051060">
    <property type="entry name" value="Carbamoyltrans_HypF-like"/>
</dbReference>
<evidence type="ECO:0000259" key="11">
    <source>
        <dbReference type="PROSITE" id="PS51160"/>
    </source>
</evidence>
<dbReference type="InterPro" id="IPR041440">
    <property type="entry name" value="HypF_C"/>
</dbReference>
<evidence type="ECO:0000256" key="6">
    <source>
        <dbReference type="ARBA" id="ARBA00022833"/>
    </source>
</evidence>
<dbReference type="Gene3D" id="3.30.110.120">
    <property type="match status" value="1"/>
</dbReference>
<feature type="domain" description="YrdC-like" evidence="12">
    <location>
        <begin position="233"/>
        <end position="418"/>
    </location>
</feature>
<dbReference type="InterPro" id="IPR011125">
    <property type="entry name" value="Znf_HypF"/>
</dbReference>
<name>A0ABT9RMT2_9ACTN</name>
<dbReference type="Pfam" id="PF01300">
    <property type="entry name" value="Sua5_yciO_yrdC"/>
    <property type="match status" value="1"/>
</dbReference>
<keyword evidence="3" id="KW-0436">Ligase</keyword>
<evidence type="ECO:0000256" key="8">
    <source>
        <dbReference type="PIRNR" id="PIRNR006256"/>
    </source>
</evidence>
<gene>
    <name evidence="13" type="ORF">J2S55_009408</name>
</gene>
<evidence type="ECO:0000313" key="14">
    <source>
        <dbReference type="Proteomes" id="UP001230426"/>
    </source>
</evidence>
<dbReference type="Proteomes" id="UP001230426">
    <property type="component" value="Unassembled WGS sequence"/>
</dbReference>
<dbReference type="InterPro" id="IPR017945">
    <property type="entry name" value="DHBP_synth_RibB-like_a/b_dom"/>
</dbReference>
<evidence type="ECO:0000256" key="3">
    <source>
        <dbReference type="ARBA" id="ARBA00022598"/>
    </source>
</evidence>
<accession>A0ABT9RMT2</accession>
<protein>
    <recommendedName>
        <fullName evidence="8">Carbamoyltransferase</fullName>
        <ecNumber evidence="8">6.2.-.-</ecNumber>
    </recommendedName>
</protein>
<feature type="region of interest" description="Disordered" evidence="10">
    <location>
        <begin position="210"/>
        <end position="233"/>
    </location>
</feature>
<dbReference type="PANTHER" id="PTHR42959:SF1">
    <property type="entry name" value="CARBAMOYLTRANSFERASE HYPF"/>
    <property type="match status" value="1"/>
</dbReference>
<dbReference type="Gene3D" id="3.30.420.40">
    <property type="match status" value="1"/>
</dbReference>
<feature type="active site" evidence="9">
    <location>
        <position position="46"/>
    </location>
</feature>
<evidence type="ECO:0000259" key="12">
    <source>
        <dbReference type="PROSITE" id="PS51163"/>
    </source>
</evidence>
<dbReference type="NCBIfam" id="TIGR00143">
    <property type="entry name" value="hypF"/>
    <property type="match status" value="1"/>
</dbReference>
<evidence type="ECO:0000256" key="2">
    <source>
        <dbReference type="ARBA" id="ARBA00008097"/>
    </source>
</evidence>
<comment type="similarity">
    <text evidence="2 8">Belongs to the carbamoyltransferase HypF family.</text>
</comment>
<dbReference type="InterPro" id="IPR055128">
    <property type="entry name" value="HypF_C_2"/>
</dbReference>
<dbReference type="InterPro" id="IPR017968">
    <property type="entry name" value="Acylphosphatase_CS"/>
</dbReference>